<proteinExistence type="inferred from homology"/>
<protein>
    <submittedName>
        <fullName evidence="3">Tripartite tricarboxylate transporter substrate binding protein BugD</fullName>
    </submittedName>
</protein>
<reference evidence="3 4" key="1">
    <citation type="submission" date="2020-06" db="EMBL/GenBank/DDBJ databases">
        <title>Schlegella sp. ID0723 isolated from air conditioner.</title>
        <authorList>
            <person name="Kim D.Y."/>
            <person name="Kim D.-U."/>
        </authorList>
    </citation>
    <scope>NUCLEOTIDE SEQUENCE [LARGE SCALE GENOMIC DNA]</scope>
    <source>
        <strain evidence="3 4">ID0723</strain>
    </source>
</reference>
<dbReference type="Gene3D" id="3.40.190.10">
    <property type="entry name" value="Periplasmic binding protein-like II"/>
    <property type="match status" value="1"/>
</dbReference>
<evidence type="ECO:0000313" key="3">
    <source>
        <dbReference type="EMBL" id="NUZ06585.1"/>
    </source>
</evidence>
<evidence type="ECO:0000256" key="1">
    <source>
        <dbReference type="ARBA" id="ARBA00006987"/>
    </source>
</evidence>
<comment type="caution">
    <text evidence="3">The sequence shown here is derived from an EMBL/GenBank/DDBJ whole genome shotgun (WGS) entry which is preliminary data.</text>
</comment>
<name>A0A7Y6NNT8_9BURK</name>
<dbReference type="Pfam" id="PF03401">
    <property type="entry name" value="TctC"/>
    <property type="match status" value="1"/>
</dbReference>
<dbReference type="PANTHER" id="PTHR42928">
    <property type="entry name" value="TRICARBOXYLATE-BINDING PROTEIN"/>
    <property type="match status" value="1"/>
</dbReference>
<dbReference type="InterPro" id="IPR005064">
    <property type="entry name" value="BUG"/>
</dbReference>
<accession>A0A7Y6NNT8</accession>
<evidence type="ECO:0000313" key="4">
    <source>
        <dbReference type="Proteomes" id="UP000529637"/>
    </source>
</evidence>
<dbReference type="PIRSF" id="PIRSF017082">
    <property type="entry name" value="YflP"/>
    <property type="match status" value="1"/>
</dbReference>
<keyword evidence="4" id="KW-1185">Reference proteome</keyword>
<dbReference type="AlphaFoldDB" id="A0A7Y6NNT8"/>
<dbReference type="SUPFAM" id="SSF53850">
    <property type="entry name" value="Periplasmic binding protein-like II"/>
    <property type="match status" value="1"/>
</dbReference>
<dbReference type="InterPro" id="IPR042100">
    <property type="entry name" value="Bug_dom1"/>
</dbReference>
<feature type="chain" id="PRO_5031458309" evidence="2">
    <location>
        <begin position="27"/>
        <end position="327"/>
    </location>
</feature>
<organism evidence="3 4">
    <name type="scientific">Piscinibacter koreensis</name>
    <dbReference type="NCBI Taxonomy" id="2742824"/>
    <lineage>
        <taxon>Bacteria</taxon>
        <taxon>Pseudomonadati</taxon>
        <taxon>Pseudomonadota</taxon>
        <taxon>Betaproteobacteria</taxon>
        <taxon>Burkholderiales</taxon>
        <taxon>Sphaerotilaceae</taxon>
        <taxon>Piscinibacter</taxon>
    </lineage>
</organism>
<feature type="signal peptide" evidence="2">
    <location>
        <begin position="1"/>
        <end position="26"/>
    </location>
</feature>
<dbReference type="EMBL" id="JABWMJ010000005">
    <property type="protein sequence ID" value="NUZ06585.1"/>
    <property type="molecule type" value="Genomic_DNA"/>
</dbReference>
<keyword evidence="2" id="KW-0732">Signal</keyword>
<comment type="similarity">
    <text evidence="1">Belongs to the UPF0065 (bug) family.</text>
</comment>
<dbReference type="Proteomes" id="UP000529637">
    <property type="component" value="Unassembled WGS sequence"/>
</dbReference>
<evidence type="ECO:0000256" key="2">
    <source>
        <dbReference type="SAM" id="SignalP"/>
    </source>
</evidence>
<sequence length="327" mass="34568">MKAFRTCLTYLAVVASAVLALPTAHAQSYPTRPITMVVPFPAGSATDTVASLIGTKMSERLGQTLVMENVPGASGTIAAARVARAPNDGYTLLIHTTIALSAALYKNLSYDTATAFEPIGLVNVGPYVLAANPAYKARDAKELLASLKADAANVKFANAGVGTGSHLCAVMLSQTLGVEPNLIPYKSTSLALQDVIAGHSDVLCDQTTNAFPHLAAKRIKAYAITSPQRNPAFPDIPTTREVGIPQVDVSVWHGLYAPKGTPQAIVEQLNAALQVALADAEVQKRFTGMGTDLFPANQRTPAAHARHLAGELVRFREVVNKGNFQLE</sequence>
<gene>
    <name evidence="3" type="ORF">HQN59_12515</name>
</gene>
<dbReference type="PANTHER" id="PTHR42928:SF5">
    <property type="entry name" value="BLR1237 PROTEIN"/>
    <property type="match status" value="1"/>
</dbReference>
<dbReference type="Gene3D" id="3.40.190.150">
    <property type="entry name" value="Bordetella uptake gene, domain 1"/>
    <property type="match status" value="1"/>
</dbReference>